<dbReference type="RefSeq" id="WP_313793446.1">
    <property type="nucleotide sequence ID" value="NZ_CP102453.1"/>
</dbReference>
<accession>A0ABY5P6B3</accession>
<evidence type="ECO:0008006" key="3">
    <source>
        <dbReference type="Google" id="ProtNLM"/>
    </source>
</evidence>
<dbReference type="EMBL" id="CP102453">
    <property type="protein sequence ID" value="UUX33943.1"/>
    <property type="molecule type" value="Genomic_DNA"/>
</dbReference>
<name>A0ABY5P6B3_9LACT</name>
<keyword evidence="2" id="KW-1185">Reference proteome</keyword>
<reference evidence="1 2" key="1">
    <citation type="submission" date="2022-08" db="EMBL/GenBank/DDBJ databases">
        <title>Aerococcaceae sp. nov isolated from spoiled eye mask.</title>
        <authorList>
            <person name="Zhou G."/>
            <person name="Xie X.-B."/>
            <person name="Shi Q.-S."/>
            <person name="Wang Y.-S."/>
            <person name="Wen X."/>
            <person name="Peng H."/>
            <person name="Yang X.-J."/>
            <person name="Tao H.-B."/>
            <person name="Huang X.-M."/>
        </authorList>
    </citation>
    <scope>NUCLEOTIDE SEQUENCE [LARGE SCALE GENOMIC DNA]</scope>
    <source>
        <strain evidence="2">DM20194951</strain>
    </source>
</reference>
<gene>
    <name evidence="1" type="ORF">NRE15_13825</name>
</gene>
<protein>
    <recommendedName>
        <fullName evidence="3">MucBP domain-containing protein</fullName>
    </recommendedName>
</protein>
<proteinExistence type="predicted"/>
<dbReference type="Proteomes" id="UP001315967">
    <property type="component" value="Chromosome"/>
</dbReference>
<evidence type="ECO:0000313" key="2">
    <source>
        <dbReference type="Proteomes" id="UP001315967"/>
    </source>
</evidence>
<evidence type="ECO:0000313" key="1">
    <source>
        <dbReference type="EMBL" id="UUX33943.1"/>
    </source>
</evidence>
<organism evidence="1 2">
    <name type="scientific">Fundicoccus culcitae</name>
    <dbReference type="NCBI Taxonomy" id="2969821"/>
    <lineage>
        <taxon>Bacteria</taxon>
        <taxon>Bacillati</taxon>
        <taxon>Bacillota</taxon>
        <taxon>Bacilli</taxon>
        <taxon>Lactobacillales</taxon>
        <taxon>Aerococcaceae</taxon>
        <taxon>Fundicoccus</taxon>
    </lineage>
</organism>
<sequence length="234" mass="26431">MLNITTKIDKNIVISLIIAIFILPYSQLNVHAQTEENEDVETEYIQSNGDAFDAFIPYAQFVKYQYLGNGSNFTVRDIIMEYTSDANGIFQVTEFTGDQAKAFIYQKRESGLYELAYFDEYNDVQDLRYSSDATDGVDSLIIPSNLSVGYSYQSGYHKELTRTIINNFPIVTIGDISYENVYLIEENSNPNGQGITKHFYFAPQYGIIQVDEIHGDGSSSALMQLSHTEGYIGN</sequence>